<evidence type="ECO:0000313" key="1">
    <source>
        <dbReference type="EMBL" id="KAI9911609.1"/>
    </source>
</evidence>
<organism evidence="1 2">
    <name type="scientific">Peronosclerospora sorghi</name>
    <dbReference type="NCBI Taxonomy" id="230839"/>
    <lineage>
        <taxon>Eukaryota</taxon>
        <taxon>Sar</taxon>
        <taxon>Stramenopiles</taxon>
        <taxon>Oomycota</taxon>
        <taxon>Peronosporomycetes</taxon>
        <taxon>Peronosporales</taxon>
        <taxon>Peronosporaceae</taxon>
        <taxon>Peronosclerospora</taxon>
    </lineage>
</organism>
<comment type="caution">
    <text evidence="1">The sequence shown here is derived from an EMBL/GenBank/DDBJ whole genome shotgun (WGS) entry which is preliminary data.</text>
</comment>
<accession>A0ACC0VYM9</accession>
<evidence type="ECO:0000313" key="2">
    <source>
        <dbReference type="Proteomes" id="UP001163321"/>
    </source>
</evidence>
<name>A0ACC0VYM9_9STRA</name>
<protein>
    <submittedName>
        <fullName evidence="1">Uncharacterized protein</fullName>
    </submittedName>
</protein>
<proteinExistence type="predicted"/>
<reference evidence="1 2" key="1">
    <citation type="journal article" date="2022" name="bioRxiv">
        <title>The genome of the oomycete Peronosclerospora sorghi, a cosmopolitan pathogen of maize and sorghum, is inflated with dispersed pseudogenes.</title>
        <authorList>
            <person name="Fletcher K."/>
            <person name="Martin F."/>
            <person name="Isakeit T."/>
            <person name="Cavanaugh K."/>
            <person name="Magill C."/>
            <person name="Michelmore R."/>
        </authorList>
    </citation>
    <scope>NUCLEOTIDE SEQUENCE [LARGE SCALE GENOMIC DNA]</scope>
    <source>
        <strain evidence="1">P6</strain>
    </source>
</reference>
<dbReference type="EMBL" id="CM047584">
    <property type="protein sequence ID" value="KAI9911609.1"/>
    <property type="molecule type" value="Genomic_DNA"/>
</dbReference>
<sequence>MTGDAGGREVGAVRSVDEDEVDLGNDNIRDADVATRANNMKRKGSATPARQKGLSGQNTPVTPTISAATRQRGNLDRAISKLADVVTSQPSKTHSQRSMLYLFMMQMQSDKEEIY</sequence>
<dbReference type="Proteomes" id="UP001163321">
    <property type="component" value="Chromosome 5"/>
</dbReference>
<gene>
    <name evidence="1" type="ORF">PsorP6_009326</name>
</gene>
<keyword evidence="2" id="KW-1185">Reference proteome</keyword>